<dbReference type="Gene3D" id="3.30.497.10">
    <property type="entry name" value="Antithrombin, subunit I, domain 2"/>
    <property type="match status" value="1"/>
</dbReference>
<dbReference type="InterPro" id="IPR036186">
    <property type="entry name" value="Serpin_sf"/>
</dbReference>
<accession>A0AAW0SX54</accession>
<evidence type="ECO:0000256" key="1">
    <source>
        <dbReference type="ARBA" id="ARBA00022690"/>
    </source>
</evidence>
<feature type="signal peptide" evidence="4">
    <location>
        <begin position="1"/>
        <end position="18"/>
    </location>
</feature>
<name>A0AAW0SX54_SCYPA</name>
<dbReference type="InterPro" id="IPR042178">
    <property type="entry name" value="Serpin_sf_1"/>
</dbReference>
<dbReference type="InterPro" id="IPR023795">
    <property type="entry name" value="Serpin_CS"/>
</dbReference>
<dbReference type="Proteomes" id="UP001487740">
    <property type="component" value="Unassembled WGS sequence"/>
</dbReference>
<dbReference type="InterPro" id="IPR023796">
    <property type="entry name" value="Serpin_dom"/>
</dbReference>
<dbReference type="InterPro" id="IPR000215">
    <property type="entry name" value="Serpin_fam"/>
</dbReference>
<evidence type="ECO:0000256" key="4">
    <source>
        <dbReference type="SAM" id="SignalP"/>
    </source>
</evidence>
<dbReference type="SMART" id="SM00093">
    <property type="entry name" value="SERPIN"/>
    <property type="match status" value="1"/>
</dbReference>
<dbReference type="GO" id="GO:0005615">
    <property type="term" value="C:extracellular space"/>
    <property type="evidence" value="ECO:0007669"/>
    <property type="project" value="InterPro"/>
</dbReference>
<dbReference type="EMBL" id="JARAKH010000043">
    <property type="protein sequence ID" value="KAK8379290.1"/>
    <property type="molecule type" value="Genomic_DNA"/>
</dbReference>
<evidence type="ECO:0000313" key="7">
    <source>
        <dbReference type="Proteomes" id="UP001487740"/>
    </source>
</evidence>
<dbReference type="AlphaFoldDB" id="A0AAW0SX54"/>
<feature type="chain" id="PRO_5043384959" description="Serpin domain-containing protein" evidence="4">
    <location>
        <begin position="19"/>
        <end position="406"/>
    </location>
</feature>
<dbReference type="SUPFAM" id="SSF56574">
    <property type="entry name" value="Serpins"/>
    <property type="match status" value="1"/>
</dbReference>
<dbReference type="CDD" id="cd00172">
    <property type="entry name" value="serpin"/>
    <property type="match status" value="1"/>
</dbReference>
<gene>
    <name evidence="6" type="ORF">O3P69_019276</name>
</gene>
<evidence type="ECO:0000256" key="2">
    <source>
        <dbReference type="ARBA" id="ARBA00022900"/>
    </source>
</evidence>
<dbReference type="GO" id="GO:0004867">
    <property type="term" value="F:serine-type endopeptidase inhibitor activity"/>
    <property type="evidence" value="ECO:0007669"/>
    <property type="project" value="UniProtKB-KW"/>
</dbReference>
<keyword evidence="1" id="KW-0646">Protease inhibitor</keyword>
<sequence>MKSLLLLLPPLLLPATTAKTTTTTTTPAPQNCPANERNAAITEETIKNGVTELGMQLLRELGTERNTLISPFSLWSAVAMVLVGAEGQTANQIADVLQVGGKQGVLPVWRGLSDRLQREGGQHSDVSLKVGNRIYVNNGYQIKNCMEALADILVHTSLDQPIDASRVINSYINTTTNGKIPEIITPGHLTDTKMVVVNAVYFKGSWEHQFVKNETALKPFYPTPGSPGVDVPMMRVLDVNLMLGTSDILQAQIIQLPYKDNLFKMTILLPTERGEAGFNATLNALNANTFWAALDTLTLDIIDLEMPKFEIKAKFADDLKAAMQTLGMTDAFTNAADLSSFGPELYIKHLLHRTFLSVDEEGSEAAAATGAVISTKISGFVNIDRPFLFAIHNTDILFFLGAFMNP</sequence>
<dbReference type="InterPro" id="IPR042185">
    <property type="entry name" value="Serpin_sf_2"/>
</dbReference>
<organism evidence="6 7">
    <name type="scientific">Scylla paramamosain</name>
    <name type="common">Mud crab</name>
    <dbReference type="NCBI Taxonomy" id="85552"/>
    <lineage>
        <taxon>Eukaryota</taxon>
        <taxon>Metazoa</taxon>
        <taxon>Ecdysozoa</taxon>
        <taxon>Arthropoda</taxon>
        <taxon>Crustacea</taxon>
        <taxon>Multicrustacea</taxon>
        <taxon>Malacostraca</taxon>
        <taxon>Eumalacostraca</taxon>
        <taxon>Eucarida</taxon>
        <taxon>Decapoda</taxon>
        <taxon>Pleocyemata</taxon>
        <taxon>Brachyura</taxon>
        <taxon>Eubrachyura</taxon>
        <taxon>Portunoidea</taxon>
        <taxon>Portunidae</taxon>
        <taxon>Portuninae</taxon>
        <taxon>Scylla</taxon>
    </lineage>
</organism>
<evidence type="ECO:0000256" key="3">
    <source>
        <dbReference type="RuleBase" id="RU000411"/>
    </source>
</evidence>
<dbReference type="PANTHER" id="PTHR11461:SF372">
    <property type="entry name" value="ACCESSORY GLAND PROTEIN ACP76A-RELATED"/>
    <property type="match status" value="1"/>
</dbReference>
<evidence type="ECO:0000259" key="5">
    <source>
        <dbReference type="SMART" id="SM00093"/>
    </source>
</evidence>
<keyword evidence="4" id="KW-0732">Signal</keyword>
<dbReference type="PANTHER" id="PTHR11461">
    <property type="entry name" value="SERINE PROTEASE INHIBITOR, SERPIN"/>
    <property type="match status" value="1"/>
</dbReference>
<dbReference type="Gene3D" id="2.30.39.10">
    <property type="entry name" value="Alpha-1-antitrypsin, domain 1"/>
    <property type="match status" value="1"/>
</dbReference>
<evidence type="ECO:0000313" key="6">
    <source>
        <dbReference type="EMBL" id="KAK8379290.1"/>
    </source>
</evidence>
<reference evidence="6 7" key="1">
    <citation type="submission" date="2023-03" db="EMBL/GenBank/DDBJ databases">
        <title>High-quality genome of Scylla paramamosain provides insights in environmental adaptation.</title>
        <authorList>
            <person name="Zhang L."/>
        </authorList>
    </citation>
    <scope>NUCLEOTIDE SEQUENCE [LARGE SCALE GENOMIC DNA]</scope>
    <source>
        <strain evidence="6">LZ_2023a</strain>
        <tissue evidence="6">Muscle</tissue>
    </source>
</reference>
<dbReference type="PROSITE" id="PS00284">
    <property type="entry name" value="SERPIN"/>
    <property type="match status" value="1"/>
</dbReference>
<proteinExistence type="inferred from homology"/>
<keyword evidence="7" id="KW-1185">Reference proteome</keyword>
<feature type="domain" description="Serpin" evidence="5">
    <location>
        <begin position="55"/>
        <end position="406"/>
    </location>
</feature>
<comment type="caution">
    <text evidence="6">The sequence shown here is derived from an EMBL/GenBank/DDBJ whole genome shotgun (WGS) entry which is preliminary data.</text>
</comment>
<keyword evidence="2" id="KW-0722">Serine protease inhibitor</keyword>
<comment type="similarity">
    <text evidence="3">Belongs to the serpin family.</text>
</comment>
<protein>
    <recommendedName>
        <fullName evidence="5">Serpin domain-containing protein</fullName>
    </recommendedName>
</protein>
<dbReference type="Pfam" id="PF00079">
    <property type="entry name" value="Serpin"/>
    <property type="match status" value="1"/>
</dbReference>